<feature type="region of interest" description="Disordered" evidence="1">
    <location>
        <begin position="31"/>
        <end position="187"/>
    </location>
</feature>
<name>A0A8J3C3C2_9ACTN</name>
<feature type="compositionally biased region" description="Low complexity" evidence="1">
    <location>
        <begin position="75"/>
        <end position="90"/>
    </location>
</feature>
<evidence type="ECO:0000313" key="3">
    <source>
        <dbReference type="Proteomes" id="UP000656042"/>
    </source>
</evidence>
<organism evidence="2 3">
    <name type="scientific">Mangrovihabitans endophyticus</name>
    <dbReference type="NCBI Taxonomy" id="1751298"/>
    <lineage>
        <taxon>Bacteria</taxon>
        <taxon>Bacillati</taxon>
        <taxon>Actinomycetota</taxon>
        <taxon>Actinomycetes</taxon>
        <taxon>Micromonosporales</taxon>
        <taxon>Micromonosporaceae</taxon>
        <taxon>Mangrovihabitans</taxon>
    </lineage>
</organism>
<reference evidence="2" key="2">
    <citation type="submission" date="2020-09" db="EMBL/GenBank/DDBJ databases">
        <authorList>
            <person name="Sun Q."/>
            <person name="Zhou Y."/>
        </authorList>
    </citation>
    <scope>NUCLEOTIDE SEQUENCE</scope>
    <source>
        <strain evidence="2">CGMCC 4.7299</strain>
    </source>
</reference>
<gene>
    <name evidence="2" type="ORF">GCM10012284_40950</name>
</gene>
<comment type="caution">
    <text evidence="2">The sequence shown here is derived from an EMBL/GenBank/DDBJ whole genome shotgun (WGS) entry which is preliminary data.</text>
</comment>
<proteinExistence type="predicted"/>
<evidence type="ECO:0000313" key="2">
    <source>
        <dbReference type="EMBL" id="GGL02252.1"/>
    </source>
</evidence>
<sequence>MERGPAALFGAIVAVGLGPALWLGAQFGRTATAPADEPPAIVSEQKVDRSASSGGGGSAPQDPSGVVPTQPRSGAQLDPLPAASPQQPSATGDGEAADPEPSRTTAAGTPSASSTSGPSTPSASATPTGGAATPPSPSPSSTGGSGTGASDPATEDDGQNGAGSTGGQDGGGQNTGDAGDVELASAG</sequence>
<evidence type="ECO:0000256" key="1">
    <source>
        <dbReference type="SAM" id="MobiDB-lite"/>
    </source>
</evidence>
<feature type="compositionally biased region" description="Low complexity" evidence="1">
    <location>
        <begin position="104"/>
        <end position="133"/>
    </location>
</feature>
<dbReference type="Proteomes" id="UP000656042">
    <property type="component" value="Unassembled WGS sequence"/>
</dbReference>
<reference evidence="2" key="1">
    <citation type="journal article" date="2014" name="Int. J. Syst. Evol. Microbiol.">
        <title>Complete genome sequence of Corynebacterium casei LMG S-19264T (=DSM 44701T), isolated from a smear-ripened cheese.</title>
        <authorList>
            <consortium name="US DOE Joint Genome Institute (JGI-PGF)"/>
            <person name="Walter F."/>
            <person name="Albersmeier A."/>
            <person name="Kalinowski J."/>
            <person name="Ruckert C."/>
        </authorList>
    </citation>
    <scope>NUCLEOTIDE SEQUENCE</scope>
    <source>
        <strain evidence="2">CGMCC 4.7299</strain>
    </source>
</reference>
<protein>
    <submittedName>
        <fullName evidence="2">Uncharacterized protein</fullName>
    </submittedName>
</protein>
<keyword evidence="3" id="KW-1185">Reference proteome</keyword>
<feature type="compositionally biased region" description="Gly residues" evidence="1">
    <location>
        <begin position="160"/>
        <end position="174"/>
    </location>
</feature>
<dbReference type="RefSeq" id="WP_189080871.1">
    <property type="nucleotide sequence ID" value="NZ_BMMX01000020.1"/>
</dbReference>
<accession>A0A8J3C3C2</accession>
<dbReference type="EMBL" id="BMMX01000020">
    <property type="protein sequence ID" value="GGL02252.1"/>
    <property type="molecule type" value="Genomic_DNA"/>
</dbReference>
<dbReference type="AlphaFoldDB" id="A0A8J3C3C2"/>